<reference evidence="2" key="1">
    <citation type="submission" date="2025-02" db="EMBL/GenBank/DDBJ databases">
        <authorList>
            <consortium name="NCBI Genome Project"/>
        </authorList>
    </citation>
    <scope>NUCLEOTIDE SEQUENCE</scope>
</reference>
<proteinExistence type="predicted"/>
<protein>
    <submittedName>
        <fullName evidence="2">Uncharacterized protein</fullName>
    </submittedName>
</protein>
<gene>
    <name evidence="2" type="ORF">An08g09130</name>
</gene>
<evidence type="ECO:0000313" key="2">
    <source>
        <dbReference type="RefSeq" id="XP_059606191.1"/>
    </source>
</evidence>
<dbReference type="AlphaFoldDB" id="A0AAJ8C142"/>
<dbReference type="GeneID" id="84591788"/>
<organism evidence="2">
    <name type="scientific">Aspergillus niger</name>
    <dbReference type="NCBI Taxonomy" id="5061"/>
    <lineage>
        <taxon>Eukaryota</taxon>
        <taxon>Fungi</taxon>
        <taxon>Dikarya</taxon>
        <taxon>Ascomycota</taxon>
        <taxon>Pezizomycotina</taxon>
        <taxon>Eurotiomycetes</taxon>
        <taxon>Eurotiomycetidae</taxon>
        <taxon>Eurotiales</taxon>
        <taxon>Aspergillaceae</taxon>
        <taxon>Aspergillus</taxon>
        <taxon>Aspergillus subgen. Circumdati</taxon>
    </lineage>
</organism>
<dbReference type="RefSeq" id="XP_059606191.1">
    <property type="nucleotide sequence ID" value="XM_059749283.1"/>
</dbReference>
<name>A0AAJ8C142_ASPNG</name>
<feature type="region of interest" description="Disordered" evidence="1">
    <location>
        <begin position="16"/>
        <end position="35"/>
    </location>
</feature>
<evidence type="ECO:0000256" key="1">
    <source>
        <dbReference type="SAM" id="MobiDB-lite"/>
    </source>
</evidence>
<reference evidence="2" key="2">
    <citation type="submission" date="2025-08" db="UniProtKB">
        <authorList>
            <consortium name="RefSeq"/>
        </authorList>
    </citation>
    <scope>IDENTIFICATION</scope>
</reference>
<dbReference type="KEGG" id="ang:An08g09130"/>
<dbReference type="VEuPathDB" id="FungiDB:An08g09130"/>
<feature type="compositionally biased region" description="Basic and acidic residues" evidence="1">
    <location>
        <begin position="16"/>
        <end position="30"/>
    </location>
</feature>
<accession>A0AAJ8C142</accession>
<sequence length="148" mass="16630">MPIQIYENERVLRLVDPDDPLGKSSRDSGSNREVTSSGFHRSLTLLFNLSYLWSTDGMDRLDGYQRQEAYTVANYQAALPAEGKVERKAVLRSYSYRGIPDHGSGIRDRHAIAEWAIHSHGNERVPDLLCICSGAEMMYWAAVGQPLS</sequence>